<dbReference type="GO" id="GO:0016491">
    <property type="term" value="F:oxidoreductase activity"/>
    <property type="evidence" value="ECO:0007669"/>
    <property type="project" value="UniProtKB-KW"/>
</dbReference>
<dbReference type="RefSeq" id="WP_161408195.1">
    <property type="nucleotide sequence ID" value="NZ_WTUZ01000020.1"/>
</dbReference>
<dbReference type="CDD" id="cd08236">
    <property type="entry name" value="sugar_DH"/>
    <property type="match status" value="1"/>
</dbReference>
<keyword evidence="2" id="KW-0862">Zinc</keyword>
<name>A0A6L8V490_9BACL</name>
<dbReference type="GO" id="GO:0046872">
    <property type="term" value="F:metal ion binding"/>
    <property type="evidence" value="ECO:0007669"/>
    <property type="project" value="UniProtKB-KW"/>
</dbReference>
<keyword evidence="6" id="KW-1185">Reference proteome</keyword>
<comment type="caution">
    <text evidence="5">The sequence shown here is derived from an EMBL/GenBank/DDBJ whole genome shotgun (WGS) entry which is preliminary data.</text>
</comment>
<dbReference type="AlphaFoldDB" id="A0A6L8V490"/>
<evidence type="ECO:0000256" key="3">
    <source>
        <dbReference type="ARBA" id="ARBA00023002"/>
    </source>
</evidence>
<dbReference type="EMBL" id="WTUZ01000020">
    <property type="protein sequence ID" value="MZQ84099.1"/>
    <property type="molecule type" value="Genomic_DNA"/>
</dbReference>
<feature type="domain" description="Enoyl reductase (ER)" evidence="4">
    <location>
        <begin position="8"/>
        <end position="337"/>
    </location>
</feature>
<dbReference type="SUPFAM" id="SSF51735">
    <property type="entry name" value="NAD(P)-binding Rossmann-fold domains"/>
    <property type="match status" value="1"/>
</dbReference>
<dbReference type="Pfam" id="PF08240">
    <property type="entry name" value="ADH_N"/>
    <property type="match status" value="1"/>
</dbReference>
<dbReference type="InterPro" id="IPR036291">
    <property type="entry name" value="NAD(P)-bd_dom_sf"/>
</dbReference>
<evidence type="ECO:0000259" key="4">
    <source>
        <dbReference type="SMART" id="SM00829"/>
    </source>
</evidence>
<organism evidence="5 6">
    <name type="scientific">Paenibacillus silvestris</name>
    <dbReference type="NCBI Taxonomy" id="2606219"/>
    <lineage>
        <taxon>Bacteria</taxon>
        <taxon>Bacillati</taxon>
        <taxon>Bacillota</taxon>
        <taxon>Bacilli</taxon>
        <taxon>Bacillales</taxon>
        <taxon>Paenibacillaceae</taxon>
        <taxon>Paenibacillus</taxon>
    </lineage>
</organism>
<evidence type="ECO:0000313" key="6">
    <source>
        <dbReference type="Proteomes" id="UP000481087"/>
    </source>
</evidence>
<dbReference type="SMART" id="SM00829">
    <property type="entry name" value="PKS_ER"/>
    <property type="match status" value="1"/>
</dbReference>
<keyword evidence="1" id="KW-0479">Metal-binding</keyword>
<evidence type="ECO:0000256" key="2">
    <source>
        <dbReference type="ARBA" id="ARBA00022833"/>
    </source>
</evidence>
<dbReference type="PANTHER" id="PTHR43401">
    <property type="entry name" value="L-THREONINE 3-DEHYDROGENASE"/>
    <property type="match status" value="1"/>
</dbReference>
<proteinExistence type="predicted"/>
<protein>
    <submittedName>
        <fullName evidence="5">Alcohol dehydrogenase catalytic domain-containing protein</fullName>
    </submittedName>
</protein>
<dbReference type="Pfam" id="PF00107">
    <property type="entry name" value="ADH_zinc_N"/>
    <property type="match status" value="1"/>
</dbReference>
<evidence type="ECO:0000313" key="5">
    <source>
        <dbReference type="EMBL" id="MZQ84099.1"/>
    </source>
</evidence>
<reference evidence="5 6" key="1">
    <citation type="submission" date="2019-12" db="EMBL/GenBank/DDBJ databases">
        <title>Paenibacillus sp. nov. sp. isolated from soil.</title>
        <authorList>
            <person name="Kim J."/>
            <person name="Jeong S.E."/>
            <person name="Jung H.S."/>
            <person name="Jeon C.O."/>
        </authorList>
    </citation>
    <scope>NUCLEOTIDE SEQUENCE [LARGE SCALE GENOMIC DNA]</scope>
    <source>
        <strain evidence="5 6">5J-6</strain>
    </source>
</reference>
<dbReference type="Gene3D" id="3.90.180.10">
    <property type="entry name" value="Medium-chain alcohol dehydrogenases, catalytic domain"/>
    <property type="match status" value="1"/>
</dbReference>
<dbReference type="PANTHER" id="PTHR43401:SF2">
    <property type="entry name" value="L-THREONINE 3-DEHYDROGENASE"/>
    <property type="match status" value="1"/>
</dbReference>
<dbReference type="InterPro" id="IPR011032">
    <property type="entry name" value="GroES-like_sf"/>
</dbReference>
<dbReference type="SUPFAM" id="SSF50129">
    <property type="entry name" value="GroES-like"/>
    <property type="match status" value="1"/>
</dbReference>
<evidence type="ECO:0000256" key="1">
    <source>
        <dbReference type="ARBA" id="ARBA00022723"/>
    </source>
</evidence>
<dbReference type="InterPro" id="IPR013149">
    <property type="entry name" value="ADH-like_C"/>
</dbReference>
<dbReference type="InterPro" id="IPR013154">
    <property type="entry name" value="ADH-like_N"/>
</dbReference>
<dbReference type="InterPro" id="IPR050129">
    <property type="entry name" value="Zn_alcohol_dh"/>
</dbReference>
<keyword evidence="3" id="KW-0560">Oxidoreductase</keyword>
<accession>A0A6L8V490</accession>
<sequence>MKALVYEGPSTMQIREVAKPIPGPDEVLIRVERVGICGSELSGYLGHNSLRKPPLIMGHEFSGVVEEVGNGGNGGDGNESSRTRFRRGDRVTANPLVSCGRCRACTTGAAQLCPERQLIGAHRPGAFAEYVAIAEKNVYRLDDHVSFDEGAFAEPFACAVHICKLLRPLPTDRLLIMGAGPIGLLALQAAKVYGLQQIVVVDINEQRLEIAKELGAITVTRVSSLVDGQSFDAAIDAVGMELTRQTCVESVRPGGRVIFTGLHEEASRLPINTIIRSEIQMTGAFAYHSDDFETALQWISEGRVNLSPWTKLAPLESGSACFEMLIKNPGKIAKILLTLDEKGEFVQ</sequence>
<dbReference type="Proteomes" id="UP000481087">
    <property type="component" value="Unassembled WGS sequence"/>
</dbReference>
<dbReference type="Gene3D" id="3.40.50.720">
    <property type="entry name" value="NAD(P)-binding Rossmann-like Domain"/>
    <property type="match status" value="1"/>
</dbReference>
<dbReference type="InterPro" id="IPR020843">
    <property type="entry name" value="ER"/>
</dbReference>
<gene>
    <name evidence="5" type="ORF">GQF01_18445</name>
</gene>